<dbReference type="RefSeq" id="XP_013245507.1">
    <property type="nucleotide sequence ID" value="XM_013390053.1"/>
</dbReference>
<dbReference type="GO" id="GO:0003712">
    <property type="term" value="F:transcription coregulator activity"/>
    <property type="evidence" value="ECO:0007669"/>
    <property type="project" value="TreeGrafter"/>
</dbReference>
<reference evidence="12 13" key="1">
    <citation type="submission" date="2014-05" db="EMBL/GenBank/DDBJ databases">
        <title>Draft genome sequence of a rare smut relative, Tilletiaria anomala UBC 951.</title>
        <authorList>
            <consortium name="DOE Joint Genome Institute"/>
            <person name="Toome M."/>
            <person name="Kuo A."/>
            <person name="Henrissat B."/>
            <person name="Lipzen A."/>
            <person name="Tritt A."/>
            <person name="Yoshinaga Y."/>
            <person name="Zane M."/>
            <person name="Barry K."/>
            <person name="Grigoriev I.V."/>
            <person name="Spatafora J.W."/>
            <person name="Aimea M.C."/>
        </authorList>
    </citation>
    <scope>NUCLEOTIDE SEQUENCE [LARGE SCALE GENOMIC DNA]</scope>
    <source>
        <strain evidence="12 13">UBC 951</strain>
    </source>
</reference>
<dbReference type="EMBL" id="JMSN01000007">
    <property type="protein sequence ID" value="KDN52668.1"/>
    <property type="molecule type" value="Genomic_DNA"/>
</dbReference>
<dbReference type="GO" id="GO:0030695">
    <property type="term" value="F:GTPase regulator activity"/>
    <property type="evidence" value="ECO:0007669"/>
    <property type="project" value="UniProtKB-ARBA"/>
</dbReference>
<evidence type="ECO:0000256" key="1">
    <source>
        <dbReference type="ARBA" id="ARBA00004282"/>
    </source>
</evidence>
<evidence type="ECO:0000256" key="6">
    <source>
        <dbReference type="ARBA" id="ARBA00022833"/>
    </source>
</evidence>
<comment type="caution">
    <text evidence="12">The sequence shown here is derived from an EMBL/GenBank/DDBJ whole genome shotgun (WGS) entry which is preliminary data.</text>
</comment>
<keyword evidence="7" id="KW-0965">Cell junction</keyword>
<keyword evidence="5" id="KW-0677">Repeat</keyword>
<evidence type="ECO:0000256" key="4">
    <source>
        <dbReference type="ARBA" id="ARBA00022723"/>
    </source>
</evidence>
<dbReference type="SMART" id="SM00132">
    <property type="entry name" value="LIM"/>
    <property type="match status" value="3"/>
</dbReference>
<keyword evidence="13" id="KW-1185">Reference proteome</keyword>
<feature type="compositionally biased region" description="Polar residues" evidence="10">
    <location>
        <begin position="522"/>
        <end position="531"/>
    </location>
</feature>
<feature type="domain" description="LIM zinc-binding" evidence="11">
    <location>
        <begin position="928"/>
        <end position="987"/>
    </location>
</feature>
<feature type="region of interest" description="Disordered" evidence="10">
    <location>
        <begin position="69"/>
        <end position="95"/>
    </location>
</feature>
<feature type="domain" description="LIM zinc-binding" evidence="11">
    <location>
        <begin position="777"/>
        <end position="836"/>
    </location>
</feature>
<sequence>MARSASPNALSASTNMASIPLTAVAPAFDQAGRPLSQDLLPGGQAQSRTLARVRHDSAPIIVNGSTNGSFAPRAYVQNGTPPPQVPHQPLNAQQVGPSHVQRSNSAQSYYTNFSPVAYGVPQAVYQQDLPLSHAMSPVSPGTSALSVGYVHPQQPQHQGMVHASRPAHGHPRALPQHFQADYAPLHSPANAPVAAQAQFGPYAYQQVASVPAGYVPPEQQPIQFAATAGSPTNIPGYQQPAYAAYPQTAIHQVPQHQSFSQQPFHFANPAAGHPPSRAPFPQSQSAVKQQALPPAVLPQQSGPSSSLPPSSPEKYSIRHPVGAMGPPAALASAMESAGAGPRSNTSRPLPQPGRSFSLNQANPNSTYPIVGENGHASSPSVASSVGSVRRTLPQPPIGTSPAIGDGVAGSGSGSNHATAVPANLLGTLNRTESMRLAAEALMSRGPPRRAGIGLGGLRSRMNSQVAADRSPTAAEASAQQESEEIPPALASSQSDPTTWTSTLRDTTSLDSVMQNLRDITLGSPSLKSQSPTRKDTSAQAVPADPMRIEESAAAAAFAPPDRPRSRGAHHSIRQVNEERKQAQPSFANTPVSPPAHPDVVADRPKSPGPEGQSEARTPSPAPARYETFATPAQPAPPAIIEPSTIPEVRLPQPPQAPSTISVGRPQMFEPSQQAPRAPPTVPTISLPGDDDVADDGCAPGIVISVSDEEGTHAPPIISISEDDDGAAGPAISVSGTKSEIPSAGTPAEAQRATSGFAHPPPSSSTGPASASSVGSGATCGGCRKWIGGRVVQAMGLTWHPQCFRCSHCGQHLEHFAFYEHEGRPYCHVDYHELFSRRCFHCRTPIVDERFILIDDEQLGKRYYHDLHFFCANCGDPFVDPKAAAGTAGADEQALVADEQGIVQAGGKAFVVVKGYPYCEKCHVNLHHPRCKGCKLPITDDLITALKGKWHPHCFVCESCKQPFEGERFFEKDGKAWDEECYKVMLRNTL</sequence>
<accession>A0A066WJD3</accession>
<dbReference type="GO" id="GO:0005737">
    <property type="term" value="C:cytoplasm"/>
    <property type="evidence" value="ECO:0007669"/>
    <property type="project" value="UniProtKB-SubCell"/>
</dbReference>
<feature type="region of interest" description="Disordered" evidence="10">
    <location>
        <begin position="576"/>
        <end position="694"/>
    </location>
</feature>
<dbReference type="STRING" id="1037660.A0A066WJD3"/>
<gene>
    <name evidence="12" type="ORF">K437DRAFT_253857</name>
</gene>
<name>A0A066WJD3_TILAU</name>
<organism evidence="12 13">
    <name type="scientific">Tilletiaria anomala (strain ATCC 24038 / CBS 436.72 / UBC 951)</name>
    <dbReference type="NCBI Taxonomy" id="1037660"/>
    <lineage>
        <taxon>Eukaryota</taxon>
        <taxon>Fungi</taxon>
        <taxon>Dikarya</taxon>
        <taxon>Basidiomycota</taxon>
        <taxon>Ustilaginomycotina</taxon>
        <taxon>Exobasidiomycetes</taxon>
        <taxon>Georgefischeriales</taxon>
        <taxon>Tilletiariaceae</taxon>
        <taxon>Tilletiaria</taxon>
    </lineage>
</organism>
<dbReference type="InParanoid" id="A0A066WJD3"/>
<keyword evidence="4 9" id="KW-0479">Metal-binding</keyword>
<dbReference type="PANTHER" id="PTHR24205">
    <property type="entry name" value="FOUR AND A HALF LIM DOMAINS PROTEIN"/>
    <property type="match status" value="1"/>
</dbReference>
<dbReference type="HOGENOM" id="CLU_294586_0_0_1"/>
<feature type="region of interest" description="Disordered" evidence="10">
    <location>
        <begin position="461"/>
        <end position="506"/>
    </location>
</feature>
<feature type="compositionally biased region" description="Low complexity" evidence="10">
    <location>
        <begin position="289"/>
        <end position="308"/>
    </location>
</feature>
<dbReference type="GeneID" id="25263690"/>
<dbReference type="InterPro" id="IPR001781">
    <property type="entry name" value="Znf_LIM"/>
</dbReference>
<dbReference type="Pfam" id="PF00412">
    <property type="entry name" value="LIM"/>
    <property type="match status" value="2"/>
</dbReference>
<dbReference type="Proteomes" id="UP000027361">
    <property type="component" value="Unassembled WGS sequence"/>
</dbReference>
<dbReference type="GO" id="GO:0046872">
    <property type="term" value="F:metal ion binding"/>
    <property type="evidence" value="ECO:0007669"/>
    <property type="project" value="UniProtKB-KW"/>
</dbReference>
<evidence type="ECO:0000256" key="7">
    <source>
        <dbReference type="ARBA" id="ARBA00022949"/>
    </source>
</evidence>
<keyword evidence="8 9" id="KW-0440">LIM domain</keyword>
<evidence type="ECO:0000259" key="11">
    <source>
        <dbReference type="PROSITE" id="PS50023"/>
    </source>
</evidence>
<protein>
    <recommendedName>
        <fullName evidence="11">LIM zinc-binding domain-containing protein</fullName>
    </recommendedName>
</protein>
<proteinExistence type="predicted"/>
<dbReference type="CDD" id="cd08368">
    <property type="entry name" value="LIM"/>
    <property type="match status" value="3"/>
</dbReference>
<evidence type="ECO:0000256" key="5">
    <source>
        <dbReference type="ARBA" id="ARBA00022737"/>
    </source>
</evidence>
<dbReference type="PANTHER" id="PTHR24205:SF16">
    <property type="entry name" value="GH01042P-RELATED"/>
    <property type="match status" value="1"/>
</dbReference>
<keyword evidence="6 9" id="KW-0862">Zinc</keyword>
<evidence type="ECO:0000313" key="12">
    <source>
        <dbReference type="EMBL" id="KDN52668.1"/>
    </source>
</evidence>
<evidence type="ECO:0000256" key="2">
    <source>
        <dbReference type="ARBA" id="ARBA00004496"/>
    </source>
</evidence>
<dbReference type="PROSITE" id="PS50023">
    <property type="entry name" value="LIM_DOMAIN_2"/>
    <property type="match status" value="2"/>
</dbReference>
<feature type="compositionally biased region" description="Low complexity" evidence="10">
    <location>
        <begin position="376"/>
        <end position="388"/>
    </location>
</feature>
<evidence type="ECO:0000256" key="8">
    <source>
        <dbReference type="ARBA" id="ARBA00023038"/>
    </source>
</evidence>
<dbReference type="AlphaFoldDB" id="A0A066WJD3"/>
<evidence type="ECO:0000256" key="3">
    <source>
        <dbReference type="ARBA" id="ARBA00022490"/>
    </source>
</evidence>
<feature type="region of interest" description="Disordered" evidence="10">
    <location>
        <begin position="264"/>
        <end position="415"/>
    </location>
</feature>
<evidence type="ECO:0000256" key="10">
    <source>
        <dbReference type="SAM" id="MobiDB-lite"/>
    </source>
</evidence>
<keyword evidence="3" id="KW-0963">Cytoplasm</keyword>
<dbReference type="PROSITE" id="PS00478">
    <property type="entry name" value="LIM_DOMAIN_1"/>
    <property type="match status" value="2"/>
</dbReference>
<comment type="subcellular location">
    <subcellularLocation>
        <location evidence="1">Cell junction</location>
    </subcellularLocation>
    <subcellularLocation>
        <location evidence="2">Cytoplasm</location>
    </subcellularLocation>
</comment>
<feature type="compositionally biased region" description="Polar residues" evidence="10">
    <location>
        <begin position="342"/>
        <end position="367"/>
    </location>
</feature>
<feature type="compositionally biased region" description="Low complexity" evidence="10">
    <location>
        <begin position="763"/>
        <end position="772"/>
    </location>
</feature>
<evidence type="ECO:0000313" key="13">
    <source>
        <dbReference type="Proteomes" id="UP000027361"/>
    </source>
</evidence>
<dbReference type="GO" id="GO:0005634">
    <property type="term" value="C:nucleus"/>
    <property type="evidence" value="ECO:0007669"/>
    <property type="project" value="TreeGrafter"/>
</dbReference>
<dbReference type="SUPFAM" id="SSF57716">
    <property type="entry name" value="Glucocorticoid receptor-like (DNA-binding domain)"/>
    <property type="match status" value="3"/>
</dbReference>
<evidence type="ECO:0000256" key="9">
    <source>
        <dbReference type="PROSITE-ProRule" id="PRU00125"/>
    </source>
</evidence>
<feature type="region of interest" description="Disordered" evidence="10">
    <location>
        <begin position="521"/>
        <end position="546"/>
    </location>
</feature>
<feature type="compositionally biased region" description="Low complexity" evidence="10">
    <location>
        <begin position="497"/>
        <end position="506"/>
    </location>
</feature>
<feature type="region of interest" description="Disordered" evidence="10">
    <location>
        <begin position="708"/>
        <end position="772"/>
    </location>
</feature>
<feature type="compositionally biased region" description="Low complexity" evidence="10">
    <location>
        <begin position="328"/>
        <end position="340"/>
    </location>
</feature>
<dbReference type="FunFam" id="2.10.110.10:FF:000008">
    <property type="entry name" value="Paxillin isoform 1"/>
    <property type="match status" value="1"/>
</dbReference>
<dbReference type="OrthoDB" id="15567at2759"/>
<dbReference type="Gene3D" id="2.10.110.10">
    <property type="entry name" value="Cysteine Rich Protein"/>
    <property type="match status" value="3"/>
</dbReference>